<evidence type="ECO:0000256" key="1">
    <source>
        <dbReference type="ARBA" id="ARBA00004328"/>
    </source>
</evidence>
<keyword evidence="3" id="KW-0231">Viral genome packaging</keyword>
<reference evidence="5 6" key="1">
    <citation type="submission" date="2017-09" db="EMBL/GenBank/DDBJ databases">
        <authorList>
            <person name="Ehlers B."/>
            <person name="Leendertz F.H."/>
        </authorList>
    </citation>
    <scope>NUCLEOTIDE SEQUENCE [LARGE SCALE GENOMIC DNA]</scope>
    <source>
        <strain evidence="5 6">DSM 18289</strain>
    </source>
</reference>
<name>A0A285PGW0_9HYPH</name>
<dbReference type="EMBL" id="OBEL01000006">
    <property type="protein sequence ID" value="SNZ20944.1"/>
    <property type="molecule type" value="Genomic_DNA"/>
</dbReference>
<evidence type="ECO:0000313" key="6">
    <source>
        <dbReference type="Proteomes" id="UP000219439"/>
    </source>
</evidence>
<evidence type="ECO:0000313" key="5">
    <source>
        <dbReference type="EMBL" id="SNZ20944.1"/>
    </source>
</evidence>
<protein>
    <submittedName>
        <fullName evidence="5">Bacteriophage head to tail connecting protein</fullName>
    </submittedName>
</protein>
<evidence type="ECO:0000256" key="4">
    <source>
        <dbReference type="SAM" id="MobiDB-lite"/>
    </source>
</evidence>
<evidence type="ECO:0000256" key="3">
    <source>
        <dbReference type="ARBA" id="ARBA00023219"/>
    </source>
</evidence>
<dbReference type="Proteomes" id="UP000219439">
    <property type="component" value="Unassembled WGS sequence"/>
</dbReference>
<dbReference type="Pfam" id="PF12236">
    <property type="entry name" value="Head-tail_con"/>
    <property type="match status" value="1"/>
</dbReference>
<organism evidence="5 6">
    <name type="scientific">Cohaesibacter gelatinilyticus</name>
    <dbReference type="NCBI Taxonomy" id="372072"/>
    <lineage>
        <taxon>Bacteria</taxon>
        <taxon>Pseudomonadati</taxon>
        <taxon>Pseudomonadota</taxon>
        <taxon>Alphaproteobacteria</taxon>
        <taxon>Hyphomicrobiales</taxon>
        <taxon>Cohaesibacteraceae</taxon>
    </lineage>
</organism>
<gene>
    <name evidence="5" type="ORF">SAMN06265368_4058</name>
</gene>
<sequence length="534" mass="59429">MAGSKRKPKNEPAQKKIAQESSSLKRLKRFKAIAEKEFQTMKPLLDEAFDYAIPFRKGSSDGTGQKRVNKAFDQTAIVGAFRFAGRLWQDFVSEEMFTLKPGDILPDDIKNQLRPELEKYTTILTAMCSNGEFDLAFHEMGLDLSASTGAMYVQQGDKDLPARFLTVPIDELRLLCGPHGDVMGVFWDRKWPVWHIEEEFEDEKSRFGEKLQDKIQNKPEDGITLTVATLYDKKSKGWITSTWVDCDDVIFREEKTRTNPWITPRYFRVPGETYGRGPVMLAMPSIKTLNTAQSLSLQSAAIALLGIWTAVDDGVFNPDMSDIEPGAIWTVARNGGVLGPSIQRMQDPRIDVSNIVLNDLRMAVQSTMMDQSLPPDGASVRSATEILERVKRLASDHTGAFGRLVYEIIVPLARRLLEIASNLNLIESGLNIDQLLVQVKVSSPIATSRAAQRMEKIVQFVEICLAILQERASNVAKLEDALEHIGHELGVPSRFVVTAEERAEIQKREQEMAAMAAAAQAMGENVSGVEGVAA</sequence>
<dbReference type="AlphaFoldDB" id="A0A285PGW0"/>
<feature type="compositionally biased region" description="Basic and acidic residues" evidence="4">
    <location>
        <begin position="9"/>
        <end position="18"/>
    </location>
</feature>
<proteinExistence type="predicted"/>
<accession>A0A285PGW0</accession>
<dbReference type="RefSeq" id="WP_097155320.1">
    <property type="nucleotide sequence ID" value="NZ_OBEL01000006.1"/>
</dbReference>
<comment type="subcellular location">
    <subcellularLocation>
        <location evidence="1">Virion</location>
    </subcellularLocation>
</comment>
<keyword evidence="6" id="KW-1185">Reference proteome</keyword>
<evidence type="ECO:0000256" key="2">
    <source>
        <dbReference type="ARBA" id="ARBA00022612"/>
    </source>
</evidence>
<dbReference type="OrthoDB" id="1666403at2"/>
<feature type="region of interest" description="Disordered" evidence="4">
    <location>
        <begin position="1"/>
        <end position="20"/>
    </location>
</feature>
<keyword evidence="2" id="KW-1188">Viral release from host cell</keyword>
<dbReference type="InterPro" id="IPR020991">
    <property type="entry name" value="Connector_podovirus"/>
</dbReference>